<organism evidence="1 2">
    <name type="scientific">Xylona heveae (strain CBS 132557 / TC161)</name>
    <dbReference type="NCBI Taxonomy" id="1328760"/>
    <lineage>
        <taxon>Eukaryota</taxon>
        <taxon>Fungi</taxon>
        <taxon>Dikarya</taxon>
        <taxon>Ascomycota</taxon>
        <taxon>Pezizomycotina</taxon>
        <taxon>Xylonomycetes</taxon>
        <taxon>Xylonales</taxon>
        <taxon>Xylonaceae</taxon>
        <taxon>Xylona</taxon>
    </lineage>
</organism>
<dbReference type="GO" id="GO:0005262">
    <property type="term" value="F:calcium channel activity"/>
    <property type="evidence" value="ECO:0007669"/>
    <property type="project" value="InterPro"/>
</dbReference>
<evidence type="ECO:0008006" key="3">
    <source>
        <dbReference type="Google" id="ProtNLM"/>
    </source>
</evidence>
<dbReference type="InParanoid" id="A0A165GTY9"/>
<dbReference type="GO" id="GO:0098703">
    <property type="term" value="P:calcium ion import across plasma membrane"/>
    <property type="evidence" value="ECO:0007669"/>
    <property type="project" value="InterPro"/>
</dbReference>
<sequence>MHFPKLTPLQSRFAASLTASLILVILYLSITHPQFAYASDADSVAHIDHNHPLSFELNPEEDVVGFILDENASEDEVYEETGRYEAEFAGLSRGIDGRAPPGVTALSNNDPKNLDISQGKSQSYVFPSSALWGSYAPTSTGLPSPVKARWLDTADGKDLLNLEEDLESDMAWNIRWGGNGPLDKRQDEDGNSSNSSRTVYITLNACLQPSATDSRNYDPPPQLQLFATNTSANEHPGPKVTTDNNQINATAYGGFAEITFNATSDVYISVVAPTNSSYSGIWNYDVAVSIDAPYHSVELWRPNLHLVDSDTYSALLITDNLTETASDSPIFQAWNRTAPPFVMFANNVNETKIRGLEHSYCGLKHNAEIAGIDDGQGADMVTSGMTLRGLGNKPKEQFYIQGLKGHSTYHGILAMQGNSTKEGAGVVGGGGKVWQTMNFTTMTDGNCQVIFNLSFCSEVAYAVPSNPKTYPNIGVLTELYDTHAASLFKNFSYSLQQTPCNTTSSAQYSLARDCDDCSRDYKTWLCAVTIPRCADFSSDLPFLQPRNVAQRFINGTSLSPSQRISNASSPSSYLSAIASSSATAIPGSALPSGSSLLSLPSSSPVSVPPSTLPGTSNSPFGYDWYAAVRAALYSVASNSSRNPLIDEMIQPGPYKEILPCEDLCYSIVQSCPASLGFGCPLRKKGLEVSYGMRNDRGVITCSYLGAAYYLNAAEARFGSVRNVVGIALIVMVFMGIWG</sequence>
<dbReference type="STRING" id="1328760.A0A165GTY9"/>
<dbReference type="OrthoDB" id="5405745at2759"/>
<protein>
    <recommendedName>
        <fullName evidence="3">FZ domain-containing protein</fullName>
    </recommendedName>
</protein>
<dbReference type="Pfam" id="PF12929">
    <property type="entry name" value="Mid1"/>
    <property type="match status" value="1"/>
</dbReference>
<evidence type="ECO:0000313" key="1">
    <source>
        <dbReference type="EMBL" id="KZF22595.1"/>
    </source>
</evidence>
<dbReference type="PANTHER" id="PTHR39142:SF1">
    <property type="entry name" value="AEL197CP"/>
    <property type="match status" value="1"/>
</dbReference>
<dbReference type="EMBL" id="KV407458">
    <property type="protein sequence ID" value="KZF22595.1"/>
    <property type="molecule type" value="Genomic_DNA"/>
</dbReference>
<name>A0A165GTY9_XYLHT</name>
<dbReference type="FunCoup" id="A0A165GTY9">
    <property type="interactions" value="42"/>
</dbReference>
<evidence type="ECO:0000313" key="2">
    <source>
        <dbReference type="Proteomes" id="UP000076632"/>
    </source>
</evidence>
<dbReference type="GeneID" id="28900192"/>
<dbReference type="Proteomes" id="UP000076632">
    <property type="component" value="Unassembled WGS sequence"/>
</dbReference>
<dbReference type="OMA" id="YYGFLAM"/>
<dbReference type="AlphaFoldDB" id="A0A165GTY9"/>
<dbReference type="InterPro" id="IPR024338">
    <property type="entry name" value="MID1/Yam8"/>
</dbReference>
<gene>
    <name evidence="1" type="ORF">L228DRAFT_267984</name>
</gene>
<keyword evidence="2" id="KW-1185">Reference proteome</keyword>
<proteinExistence type="predicted"/>
<dbReference type="RefSeq" id="XP_018188150.1">
    <property type="nucleotide sequence ID" value="XM_018335055.1"/>
</dbReference>
<dbReference type="PANTHER" id="PTHR39142">
    <property type="entry name" value="MID1P"/>
    <property type="match status" value="1"/>
</dbReference>
<reference evidence="1 2" key="1">
    <citation type="journal article" date="2016" name="Fungal Biol.">
        <title>The genome of Xylona heveae provides a window into fungal endophytism.</title>
        <authorList>
            <person name="Gazis R."/>
            <person name="Kuo A."/>
            <person name="Riley R."/>
            <person name="LaButti K."/>
            <person name="Lipzen A."/>
            <person name="Lin J."/>
            <person name="Amirebrahimi M."/>
            <person name="Hesse C.N."/>
            <person name="Spatafora J.W."/>
            <person name="Henrissat B."/>
            <person name="Hainaut M."/>
            <person name="Grigoriev I.V."/>
            <person name="Hibbett D.S."/>
        </authorList>
    </citation>
    <scope>NUCLEOTIDE SEQUENCE [LARGE SCALE GENOMIC DNA]</scope>
    <source>
        <strain evidence="1 2">TC161</strain>
    </source>
</reference>
<accession>A0A165GTY9</accession>